<dbReference type="RefSeq" id="WP_126755110.1">
    <property type="nucleotide sequence ID" value="NZ_PIPY01000010.1"/>
</dbReference>
<dbReference type="InterPro" id="IPR052036">
    <property type="entry name" value="Hydrolase/PRTase-associated"/>
</dbReference>
<comment type="caution">
    <text evidence="1">The sequence shown here is derived from an EMBL/GenBank/DDBJ whole genome shotgun (WGS) entry which is preliminary data.</text>
</comment>
<evidence type="ECO:0000313" key="1">
    <source>
        <dbReference type="EMBL" id="RUO58726.1"/>
    </source>
</evidence>
<dbReference type="InterPro" id="IPR007815">
    <property type="entry name" value="Emycin_Estase"/>
</dbReference>
<reference evidence="2" key="1">
    <citation type="journal article" date="2018" name="Front. Microbiol.">
        <title>Genome-Based Analysis Reveals the Taxonomy and Diversity of the Family Idiomarinaceae.</title>
        <authorList>
            <person name="Liu Y."/>
            <person name="Lai Q."/>
            <person name="Shao Z."/>
        </authorList>
    </citation>
    <scope>NUCLEOTIDE SEQUENCE [LARGE SCALE GENOMIC DNA]</scope>
    <source>
        <strain evidence="2">CVS-6</strain>
    </source>
</reference>
<name>A0A432YCY7_9GAMM</name>
<dbReference type="OrthoDB" id="9810066at2"/>
<dbReference type="SUPFAM" id="SSF159501">
    <property type="entry name" value="EreA/ChaN-like"/>
    <property type="match status" value="1"/>
</dbReference>
<dbReference type="CDD" id="cd14728">
    <property type="entry name" value="Ere-like"/>
    <property type="match status" value="1"/>
</dbReference>
<dbReference type="Gene3D" id="1.20.1440.30">
    <property type="entry name" value="Biosynthetic Protein domain"/>
    <property type="match status" value="1"/>
</dbReference>
<dbReference type="AlphaFoldDB" id="A0A432YCY7"/>
<evidence type="ECO:0000313" key="2">
    <source>
        <dbReference type="Proteomes" id="UP000288259"/>
    </source>
</evidence>
<dbReference type="Proteomes" id="UP000288259">
    <property type="component" value="Unassembled WGS sequence"/>
</dbReference>
<proteinExistence type="predicted"/>
<dbReference type="GO" id="GO:0032259">
    <property type="term" value="P:methylation"/>
    <property type="evidence" value="ECO:0007669"/>
    <property type="project" value="UniProtKB-KW"/>
</dbReference>
<dbReference type="PANTHER" id="PTHR31299">
    <property type="entry name" value="ESTERASE, PUTATIVE (AFU_ORTHOLOGUE AFUA_1G05850)-RELATED"/>
    <property type="match status" value="1"/>
</dbReference>
<dbReference type="GO" id="GO:0008168">
    <property type="term" value="F:methyltransferase activity"/>
    <property type="evidence" value="ECO:0007669"/>
    <property type="project" value="UniProtKB-KW"/>
</dbReference>
<dbReference type="PANTHER" id="PTHR31299:SF0">
    <property type="entry name" value="ESTERASE, PUTATIVE (AFU_ORTHOLOGUE AFUA_1G05850)-RELATED"/>
    <property type="match status" value="1"/>
</dbReference>
<sequence length="432" mass="49556">MSDPLIKIIEQSKHEFSGTDDLAPLLESLADKKIVMLGEASHGTHEYYQWRARISKKLLEEHDFDFVVVEGDWPACYELNRHVKGYADAPEKTTDALKHFERWPTWMWANWEVYEFARWLKGFNQERSTGEQKGFYGLDVYSLWESMDAVMDYLKTEDPQAYEAAKDAMRCFEPYRDEDGQRYALSTQLVPEGCADEVTRLLAEVRRNAPTYNSDREEALSAEQNAHVSKNAERYYRIMARGGESTWNLRDRHMMDTLNRLLAFHGRDAKGIVWAHNTHIGDATFTDMSTQGLFNIGQLAREEYGNKQVALVGFGSYEGSVMAGSSWGAPMAEMDLPAAREGSWEDLCNRAGEQFYLNSADLARHDALLRRIAHRAVGVVYNPRHERYGNYVPTVIPKRYDHFIFFAASRALHALDIKADSETIPDTYPFAL</sequence>
<gene>
    <name evidence="1" type="ORF">CWI71_09905</name>
</gene>
<dbReference type="Gene3D" id="3.30.1870.10">
    <property type="entry name" value="EreA-like, domain 2"/>
    <property type="match status" value="1"/>
</dbReference>
<dbReference type="GO" id="GO:0046677">
    <property type="term" value="P:response to antibiotic"/>
    <property type="evidence" value="ECO:0007669"/>
    <property type="project" value="InterPro"/>
</dbReference>
<dbReference type="PIRSF" id="PIRSF036794">
    <property type="entry name" value="UCP_erythr_ester"/>
    <property type="match status" value="1"/>
</dbReference>
<dbReference type="Pfam" id="PF05139">
    <property type="entry name" value="Erythro_esteras"/>
    <property type="match status" value="1"/>
</dbReference>
<keyword evidence="1" id="KW-0489">Methyltransferase</keyword>
<dbReference type="InterPro" id="IPR014622">
    <property type="entry name" value="UCP036794_erythomycin"/>
</dbReference>
<accession>A0A432YCY7</accession>
<dbReference type="Gene3D" id="3.40.1660.10">
    <property type="entry name" value="EreA-like (biosynthetic domain)"/>
    <property type="match status" value="1"/>
</dbReference>
<protein>
    <submittedName>
        <fullName evidence="1">Protein-L-isoaspartate O-methyltransferase</fullName>
    </submittedName>
</protein>
<organism evidence="1 2">
    <name type="scientific">Pseudidiomarina insulisalsae</name>
    <dbReference type="NCBI Taxonomy" id="575789"/>
    <lineage>
        <taxon>Bacteria</taxon>
        <taxon>Pseudomonadati</taxon>
        <taxon>Pseudomonadota</taxon>
        <taxon>Gammaproteobacteria</taxon>
        <taxon>Alteromonadales</taxon>
        <taxon>Idiomarinaceae</taxon>
        <taxon>Pseudidiomarina</taxon>
    </lineage>
</organism>
<keyword evidence="2" id="KW-1185">Reference proteome</keyword>
<keyword evidence="1" id="KW-0808">Transferase</keyword>
<dbReference type="EMBL" id="PIPY01000010">
    <property type="protein sequence ID" value="RUO58726.1"/>
    <property type="molecule type" value="Genomic_DNA"/>
</dbReference>